<evidence type="ECO:0000313" key="1">
    <source>
        <dbReference type="EMBL" id="OQX07307.1"/>
    </source>
</evidence>
<protein>
    <submittedName>
        <fullName evidence="1">Mobilization protein</fullName>
    </submittedName>
</protein>
<gene>
    <name evidence="1" type="ORF">BWK73_28500</name>
</gene>
<evidence type="ECO:0000313" key="2">
    <source>
        <dbReference type="Proteomes" id="UP000192491"/>
    </source>
</evidence>
<comment type="caution">
    <text evidence="1">The sequence shown here is derived from an EMBL/GenBank/DDBJ whole genome shotgun (WGS) entry which is preliminary data.</text>
</comment>
<dbReference type="Gene3D" id="3.40.50.300">
    <property type="entry name" value="P-loop containing nucleotide triphosphate hydrolases"/>
    <property type="match status" value="1"/>
</dbReference>
<dbReference type="InterPro" id="IPR027417">
    <property type="entry name" value="P-loop_NTPase"/>
</dbReference>
<organism evidence="1 2">
    <name type="scientific">Thiothrix lacustris</name>
    <dbReference type="NCBI Taxonomy" id="525917"/>
    <lineage>
        <taxon>Bacteria</taxon>
        <taxon>Pseudomonadati</taxon>
        <taxon>Pseudomonadota</taxon>
        <taxon>Gammaproteobacteria</taxon>
        <taxon>Thiotrichales</taxon>
        <taxon>Thiotrichaceae</taxon>
        <taxon>Thiothrix</taxon>
    </lineage>
</organism>
<proteinExistence type="predicted"/>
<dbReference type="Proteomes" id="UP000192491">
    <property type="component" value="Unassembled WGS sequence"/>
</dbReference>
<name>A0A1Y1QJN6_9GAMM</name>
<dbReference type="AlphaFoldDB" id="A0A1Y1QJN6"/>
<sequence>MGRVHFIGGEKGGVGKSLTARLLAQYFIDGATPFTGFDSDQSHGTFSRFYKDFASPLRVDDYDSLDNIITIAETHPDHDLIIDLAAQTSARLGQWIAESDVFGIFTEMGHKVFIWHVMDDGADALSLLDKTLDSYPQQDIQFIVVQNMGRGEDFDAFEQSPIFQKAQQRNAYCMTLGKLHAKLVQKVDFNNLSFWAAANNRDLMNTPERQRVRVWLENAYTQFDHFLKHDEEPQDTATVEVQDFTSQ</sequence>
<dbReference type="EMBL" id="MTEJ01000213">
    <property type="protein sequence ID" value="OQX07307.1"/>
    <property type="molecule type" value="Genomic_DNA"/>
</dbReference>
<dbReference type="SUPFAM" id="SSF52540">
    <property type="entry name" value="P-loop containing nucleoside triphosphate hydrolases"/>
    <property type="match status" value="1"/>
</dbReference>
<accession>A0A1Y1QJN6</accession>
<reference evidence="1 2" key="1">
    <citation type="submission" date="2017-01" db="EMBL/GenBank/DDBJ databases">
        <title>Novel large sulfur bacteria in the metagenomes of groundwater-fed chemosynthetic microbial mats in the Lake Huron basin.</title>
        <authorList>
            <person name="Sharrar A.M."/>
            <person name="Flood B.E."/>
            <person name="Bailey J.V."/>
            <person name="Jones D.S."/>
            <person name="Biddanda B."/>
            <person name="Ruberg S.A."/>
            <person name="Marcus D.N."/>
            <person name="Dick G.J."/>
        </authorList>
    </citation>
    <scope>NUCLEOTIDE SEQUENCE [LARGE SCALE GENOMIC DNA]</scope>
    <source>
        <strain evidence="1">A8</strain>
    </source>
</reference>